<dbReference type="SUPFAM" id="SSF55387">
    <property type="entry name" value="Frataxin/Nqo15-like"/>
    <property type="match status" value="1"/>
</dbReference>
<keyword evidence="6" id="KW-0410">Iron transport</keyword>
<dbReference type="PROSITE" id="PS01344">
    <property type="entry name" value="FRATAXIN_1"/>
    <property type="match status" value="1"/>
</dbReference>
<evidence type="ECO:0000256" key="6">
    <source>
        <dbReference type="ARBA" id="ARBA00022496"/>
    </source>
</evidence>
<keyword evidence="7" id="KW-0809">Transit peptide</keyword>
<comment type="subcellular location">
    <subcellularLocation>
        <location evidence="1">Mitochondrion</location>
    </subcellularLocation>
</comment>
<evidence type="ECO:0000256" key="2">
    <source>
        <dbReference type="ARBA" id="ARBA00008183"/>
    </source>
</evidence>
<keyword evidence="11" id="KW-0496">Mitochondrion</keyword>
<evidence type="ECO:0000256" key="5">
    <source>
        <dbReference type="ARBA" id="ARBA00022448"/>
    </source>
</evidence>
<evidence type="ECO:0000256" key="1">
    <source>
        <dbReference type="ARBA" id="ARBA00004173"/>
    </source>
</evidence>
<reference evidence="14" key="1">
    <citation type="journal article" date="2023" name="Mol. Phylogenet. Evol.">
        <title>Genome-scale phylogeny and comparative genomics of the fungal order Sordariales.</title>
        <authorList>
            <person name="Hensen N."/>
            <person name="Bonometti L."/>
            <person name="Westerberg I."/>
            <person name="Brannstrom I.O."/>
            <person name="Guillou S."/>
            <person name="Cros-Aarteil S."/>
            <person name="Calhoun S."/>
            <person name="Haridas S."/>
            <person name="Kuo A."/>
            <person name="Mondo S."/>
            <person name="Pangilinan J."/>
            <person name="Riley R."/>
            <person name="LaButti K."/>
            <person name="Andreopoulos B."/>
            <person name="Lipzen A."/>
            <person name="Chen C."/>
            <person name="Yan M."/>
            <person name="Daum C."/>
            <person name="Ng V."/>
            <person name="Clum A."/>
            <person name="Steindorff A."/>
            <person name="Ohm R.A."/>
            <person name="Martin F."/>
            <person name="Silar P."/>
            <person name="Natvig D.O."/>
            <person name="Lalanne C."/>
            <person name="Gautier V."/>
            <person name="Ament-Velasquez S.L."/>
            <person name="Kruys A."/>
            <person name="Hutchinson M.I."/>
            <person name="Powell A.J."/>
            <person name="Barry K."/>
            <person name="Miller A.N."/>
            <person name="Grigoriev I.V."/>
            <person name="Debuchy R."/>
            <person name="Gladieux P."/>
            <person name="Hiltunen Thoren M."/>
            <person name="Johannesson H."/>
        </authorList>
    </citation>
    <scope>NUCLEOTIDE SEQUENCE</scope>
    <source>
        <strain evidence="14">CBS 757.83</strain>
    </source>
</reference>
<dbReference type="PANTHER" id="PTHR16821">
    <property type="entry name" value="FRATAXIN"/>
    <property type="match status" value="1"/>
</dbReference>
<dbReference type="EMBL" id="MU863631">
    <property type="protein sequence ID" value="KAK4102497.1"/>
    <property type="molecule type" value="Genomic_DNA"/>
</dbReference>
<dbReference type="InterPro" id="IPR036524">
    <property type="entry name" value="Frataxin/CyaY_sf"/>
</dbReference>
<dbReference type="NCBIfam" id="TIGR03422">
    <property type="entry name" value="mito_frataxin"/>
    <property type="match status" value="1"/>
</dbReference>
<dbReference type="GO" id="GO:0008198">
    <property type="term" value="F:ferrous iron binding"/>
    <property type="evidence" value="ECO:0007669"/>
    <property type="project" value="TreeGrafter"/>
</dbReference>
<proteinExistence type="inferred from homology"/>
<accession>A0AAN6Q2P1</accession>
<dbReference type="PANTHER" id="PTHR16821:SF2">
    <property type="entry name" value="FRATAXIN, MITOCHONDRIAL"/>
    <property type="match status" value="1"/>
</dbReference>
<keyword evidence="15" id="KW-1185">Reference proteome</keyword>
<comment type="catalytic activity">
    <reaction evidence="12">
        <text>4 Fe(2+) + O2 + 4 H(+) = 4 Fe(3+) + 2 H2O</text>
        <dbReference type="Rhea" id="RHEA:11148"/>
        <dbReference type="ChEBI" id="CHEBI:15377"/>
        <dbReference type="ChEBI" id="CHEBI:15378"/>
        <dbReference type="ChEBI" id="CHEBI:15379"/>
        <dbReference type="ChEBI" id="CHEBI:29033"/>
        <dbReference type="ChEBI" id="CHEBI:29034"/>
        <dbReference type="EC" id="1.16.3.1"/>
    </reaction>
</comment>
<dbReference type="EC" id="1.16.3.1" evidence="3"/>
<evidence type="ECO:0000256" key="9">
    <source>
        <dbReference type="ARBA" id="ARBA00023004"/>
    </source>
</evidence>
<evidence type="ECO:0000256" key="11">
    <source>
        <dbReference type="ARBA" id="ARBA00023128"/>
    </source>
</evidence>
<evidence type="ECO:0000313" key="14">
    <source>
        <dbReference type="EMBL" id="KAK4102497.1"/>
    </source>
</evidence>
<dbReference type="GO" id="GO:0006879">
    <property type="term" value="P:intracellular iron ion homeostasis"/>
    <property type="evidence" value="ECO:0007669"/>
    <property type="project" value="UniProtKB-KW"/>
</dbReference>
<dbReference type="Proteomes" id="UP001305647">
    <property type="component" value="Unassembled WGS sequence"/>
</dbReference>
<gene>
    <name evidence="14" type="ORF">N658DRAFT_447019</name>
</gene>
<dbReference type="InterPro" id="IPR017789">
    <property type="entry name" value="Frataxin"/>
</dbReference>
<keyword evidence="9" id="KW-0408">Iron</keyword>
<dbReference type="GO" id="GO:0004322">
    <property type="term" value="F:ferroxidase activity"/>
    <property type="evidence" value="ECO:0007669"/>
    <property type="project" value="UniProtKB-EC"/>
</dbReference>
<evidence type="ECO:0000256" key="7">
    <source>
        <dbReference type="ARBA" id="ARBA00022946"/>
    </source>
</evidence>
<dbReference type="AlphaFoldDB" id="A0AAN6Q2P1"/>
<keyword evidence="8" id="KW-0560">Oxidoreductase</keyword>
<dbReference type="GO" id="GO:0006826">
    <property type="term" value="P:iron ion transport"/>
    <property type="evidence" value="ECO:0007669"/>
    <property type="project" value="UniProtKB-KW"/>
</dbReference>
<dbReference type="Gene3D" id="3.30.920.10">
    <property type="entry name" value="Frataxin/CyaY"/>
    <property type="match status" value="1"/>
</dbReference>
<keyword evidence="5" id="KW-0813">Transport</keyword>
<comment type="similarity">
    <text evidence="2">Belongs to the frataxin family.</text>
</comment>
<dbReference type="NCBIfam" id="TIGR03421">
    <property type="entry name" value="FeS_CyaY"/>
    <property type="match status" value="1"/>
</dbReference>
<dbReference type="FunFam" id="3.30.920.10:FF:000004">
    <property type="entry name" value="Mitochondrial chaperone Frataxin"/>
    <property type="match status" value="1"/>
</dbReference>
<evidence type="ECO:0000256" key="8">
    <source>
        <dbReference type="ARBA" id="ARBA00023002"/>
    </source>
</evidence>
<reference evidence="14" key="2">
    <citation type="submission" date="2023-05" db="EMBL/GenBank/DDBJ databases">
        <authorList>
            <consortium name="Lawrence Berkeley National Laboratory"/>
            <person name="Steindorff A."/>
            <person name="Hensen N."/>
            <person name="Bonometti L."/>
            <person name="Westerberg I."/>
            <person name="Brannstrom I.O."/>
            <person name="Guillou S."/>
            <person name="Cros-Aarteil S."/>
            <person name="Calhoun S."/>
            <person name="Haridas S."/>
            <person name="Kuo A."/>
            <person name="Mondo S."/>
            <person name="Pangilinan J."/>
            <person name="Riley R."/>
            <person name="Labutti K."/>
            <person name="Andreopoulos B."/>
            <person name="Lipzen A."/>
            <person name="Chen C."/>
            <person name="Yanf M."/>
            <person name="Daum C."/>
            <person name="Ng V."/>
            <person name="Clum A."/>
            <person name="Ohm R."/>
            <person name="Martin F."/>
            <person name="Silar P."/>
            <person name="Natvig D."/>
            <person name="Lalanne C."/>
            <person name="Gautier V."/>
            <person name="Ament-Velasquez S.L."/>
            <person name="Kruys A."/>
            <person name="Hutchinson M.I."/>
            <person name="Powell A.J."/>
            <person name="Barry K."/>
            <person name="Miller A.N."/>
            <person name="Grigoriev I.V."/>
            <person name="Debuchy R."/>
            <person name="Gladieux P."/>
            <person name="Thoren M.H."/>
            <person name="Johannesson H."/>
        </authorList>
    </citation>
    <scope>NUCLEOTIDE SEQUENCE</scope>
    <source>
        <strain evidence="14">CBS 757.83</strain>
    </source>
</reference>
<evidence type="ECO:0000256" key="13">
    <source>
        <dbReference type="SAM" id="MobiDB-lite"/>
    </source>
</evidence>
<comment type="caution">
    <text evidence="14">The sequence shown here is derived from an EMBL/GenBank/DDBJ whole genome shotgun (WGS) entry which is preliminary data.</text>
</comment>
<feature type="region of interest" description="Disordered" evidence="13">
    <location>
        <begin position="57"/>
        <end position="82"/>
    </location>
</feature>
<protein>
    <recommendedName>
        <fullName evidence="3">ferroxidase</fullName>
        <ecNumber evidence="3">1.16.3.1</ecNumber>
    </recommendedName>
</protein>
<evidence type="ECO:0000256" key="3">
    <source>
        <dbReference type="ARBA" id="ARBA00013107"/>
    </source>
</evidence>
<dbReference type="GO" id="GO:0034986">
    <property type="term" value="F:iron chaperone activity"/>
    <property type="evidence" value="ECO:0007669"/>
    <property type="project" value="TreeGrafter"/>
</dbReference>
<evidence type="ECO:0000313" key="15">
    <source>
        <dbReference type="Proteomes" id="UP001305647"/>
    </source>
</evidence>
<dbReference type="InterPro" id="IPR020895">
    <property type="entry name" value="Frataxin_CS"/>
</dbReference>
<dbReference type="PROSITE" id="PS50810">
    <property type="entry name" value="FRATAXIN_2"/>
    <property type="match status" value="1"/>
</dbReference>
<dbReference type="InterPro" id="IPR002908">
    <property type="entry name" value="Frataxin/CyaY"/>
</dbReference>
<dbReference type="GO" id="GO:0005739">
    <property type="term" value="C:mitochondrion"/>
    <property type="evidence" value="ECO:0007669"/>
    <property type="project" value="UniProtKB-SubCell"/>
</dbReference>
<dbReference type="SMART" id="SM01219">
    <property type="entry name" value="Frataxin_Cyay"/>
    <property type="match status" value="1"/>
</dbReference>
<evidence type="ECO:0000256" key="12">
    <source>
        <dbReference type="ARBA" id="ARBA00047990"/>
    </source>
</evidence>
<dbReference type="GO" id="GO:0016226">
    <property type="term" value="P:iron-sulfur cluster assembly"/>
    <property type="evidence" value="ECO:0007669"/>
    <property type="project" value="InterPro"/>
</dbReference>
<name>A0AAN6Q2P1_9PEZI</name>
<evidence type="ECO:0000256" key="4">
    <source>
        <dbReference type="ARBA" id="ARBA00022434"/>
    </source>
</evidence>
<dbReference type="GO" id="GO:0051537">
    <property type="term" value="F:2 iron, 2 sulfur cluster binding"/>
    <property type="evidence" value="ECO:0007669"/>
    <property type="project" value="TreeGrafter"/>
</dbReference>
<dbReference type="GO" id="GO:0008199">
    <property type="term" value="F:ferric iron binding"/>
    <property type="evidence" value="ECO:0007669"/>
    <property type="project" value="InterPro"/>
</dbReference>
<sequence>MARPIASKLARIACNGIHTNRVARTILPALSAAPLLLQAAPWLPAAHQGRRLVSKSASLSGITPDDKAPKQPETPPITRTPADITDDEYHAVADEYMEKLLNHLEALQDTREEVDVEYSSGVLTLSLGPHIGTYVINKQPPNKQIWLSSPQTGPKRYDYVVFGEGQHEKQDTATGDWVYLRDGSTLNDLLMDELGIDLRVSDTELGS</sequence>
<keyword evidence="4" id="KW-0409">Iron storage</keyword>
<organism evidence="14 15">
    <name type="scientific">Parathielavia hyrcaniae</name>
    <dbReference type="NCBI Taxonomy" id="113614"/>
    <lineage>
        <taxon>Eukaryota</taxon>
        <taxon>Fungi</taxon>
        <taxon>Dikarya</taxon>
        <taxon>Ascomycota</taxon>
        <taxon>Pezizomycotina</taxon>
        <taxon>Sordariomycetes</taxon>
        <taxon>Sordariomycetidae</taxon>
        <taxon>Sordariales</taxon>
        <taxon>Chaetomiaceae</taxon>
        <taxon>Parathielavia</taxon>
    </lineage>
</organism>
<keyword evidence="10" id="KW-0406">Ion transport</keyword>
<evidence type="ECO:0000256" key="10">
    <source>
        <dbReference type="ARBA" id="ARBA00023065"/>
    </source>
</evidence>
<dbReference type="Pfam" id="PF01491">
    <property type="entry name" value="Frataxin_Cyay"/>
    <property type="match status" value="1"/>
</dbReference>